<evidence type="ECO:0000313" key="1">
    <source>
        <dbReference type="EMBL" id="OGZ85573.1"/>
    </source>
</evidence>
<organism evidence="1 2">
    <name type="scientific">Candidatus Staskawiczbacteria bacterium RIFOXYC1_FULL_38_18</name>
    <dbReference type="NCBI Taxonomy" id="1802229"/>
    <lineage>
        <taxon>Bacteria</taxon>
        <taxon>Candidatus Staskawicziibacteriota</taxon>
    </lineage>
</organism>
<protein>
    <submittedName>
        <fullName evidence="1">Uncharacterized protein</fullName>
    </submittedName>
</protein>
<dbReference type="STRING" id="1802229.A2401_02350"/>
<proteinExistence type="predicted"/>
<accession>A0A1G2JF59</accession>
<dbReference type="AlphaFoldDB" id="A0A1G2JF59"/>
<comment type="caution">
    <text evidence="1">The sequence shown here is derived from an EMBL/GenBank/DDBJ whole genome shotgun (WGS) entry which is preliminary data.</text>
</comment>
<name>A0A1G2JF59_9BACT</name>
<reference evidence="1 2" key="1">
    <citation type="journal article" date="2016" name="Nat. Commun.">
        <title>Thousands of microbial genomes shed light on interconnected biogeochemical processes in an aquifer system.</title>
        <authorList>
            <person name="Anantharaman K."/>
            <person name="Brown C.T."/>
            <person name="Hug L.A."/>
            <person name="Sharon I."/>
            <person name="Castelle C.J."/>
            <person name="Probst A.J."/>
            <person name="Thomas B.C."/>
            <person name="Singh A."/>
            <person name="Wilkins M.J."/>
            <person name="Karaoz U."/>
            <person name="Brodie E.L."/>
            <person name="Williams K.H."/>
            <person name="Hubbard S.S."/>
            <person name="Banfield J.F."/>
        </authorList>
    </citation>
    <scope>NUCLEOTIDE SEQUENCE [LARGE SCALE GENOMIC DNA]</scope>
</reference>
<dbReference type="Proteomes" id="UP000177751">
    <property type="component" value="Unassembled WGS sequence"/>
</dbReference>
<dbReference type="EMBL" id="MHPP01000001">
    <property type="protein sequence ID" value="OGZ85573.1"/>
    <property type="molecule type" value="Genomic_DNA"/>
</dbReference>
<evidence type="ECO:0000313" key="2">
    <source>
        <dbReference type="Proteomes" id="UP000177751"/>
    </source>
</evidence>
<gene>
    <name evidence="1" type="ORF">A2401_02350</name>
</gene>
<sequence>MVCIGLLGASVEIVAYYFNKKRREQQAEFDRRVNEDNYQRECRNRQWDRATRSTASRYLVGKDWMDLEGLPEFMRELYGQNLPDCLWYAFMDEKNEPLTEDEYAQICQMFWQTVRAGFGDMEVHGRVLRIRSPRVIMDGIYLPGRPALRLCQIGYAAYPGVVQSGCVDLIALKPRRSVVGQN</sequence>